<evidence type="ECO:0000256" key="5">
    <source>
        <dbReference type="ARBA" id="ARBA00022553"/>
    </source>
</evidence>
<comment type="subcellular location">
    <subcellularLocation>
        <location evidence="2">Cell membrane</location>
        <topology evidence="2">Multi-pass membrane protein</topology>
    </subcellularLocation>
</comment>
<evidence type="ECO:0000259" key="14">
    <source>
        <dbReference type="PROSITE" id="PS50885"/>
    </source>
</evidence>
<dbReference type="GO" id="GO:0005524">
    <property type="term" value="F:ATP binding"/>
    <property type="evidence" value="ECO:0007669"/>
    <property type="project" value="UniProtKB-KW"/>
</dbReference>
<reference evidence="15 16" key="1">
    <citation type="submission" date="2013-03" db="EMBL/GenBank/DDBJ databases">
        <title>Draft genome sequence of Gracibacillus halophilus YIM-C55.5, a moderately halophilic and thermophilic organism from the Xiaochaidamu salt lake.</title>
        <authorList>
            <person name="Sugumar T."/>
            <person name="Polireddy D.R."/>
            <person name="Antony A."/>
            <person name="Madhava Y.R."/>
            <person name="Sivakumar N."/>
        </authorList>
    </citation>
    <scope>NUCLEOTIDE SEQUENCE [LARGE SCALE GENOMIC DNA]</scope>
    <source>
        <strain evidence="15 16">YIM-C55.5</strain>
    </source>
</reference>
<feature type="domain" description="HAMP" evidence="14">
    <location>
        <begin position="306"/>
        <end position="362"/>
    </location>
</feature>
<keyword evidence="16" id="KW-1185">Reference proteome</keyword>
<dbReference type="GO" id="GO:0000155">
    <property type="term" value="F:phosphorelay sensor kinase activity"/>
    <property type="evidence" value="ECO:0007669"/>
    <property type="project" value="InterPro"/>
</dbReference>
<dbReference type="SMART" id="SM00387">
    <property type="entry name" value="HATPase_c"/>
    <property type="match status" value="1"/>
</dbReference>
<proteinExistence type="predicted"/>
<dbReference type="PROSITE" id="PS50885">
    <property type="entry name" value="HAMP"/>
    <property type="match status" value="1"/>
</dbReference>
<dbReference type="AlphaFoldDB" id="N4WKU0"/>
<evidence type="ECO:0000256" key="1">
    <source>
        <dbReference type="ARBA" id="ARBA00000085"/>
    </source>
</evidence>
<evidence type="ECO:0000259" key="13">
    <source>
        <dbReference type="PROSITE" id="PS50109"/>
    </source>
</evidence>
<name>N4WKU0_9BACI</name>
<dbReference type="InterPro" id="IPR050640">
    <property type="entry name" value="Bact_2-comp_sensor_kinase"/>
</dbReference>
<gene>
    <name evidence="15" type="ORF">J416_08819</name>
</gene>
<dbReference type="InterPro" id="IPR004358">
    <property type="entry name" value="Sig_transdc_His_kin-like_C"/>
</dbReference>
<evidence type="ECO:0000256" key="2">
    <source>
        <dbReference type="ARBA" id="ARBA00004651"/>
    </source>
</evidence>
<dbReference type="Proteomes" id="UP000012283">
    <property type="component" value="Unassembled WGS sequence"/>
</dbReference>
<dbReference type="PRINTS" id="PR00344">
    <property type="entry name" value="BCTRLSENSOR"/>
</dbReference>
<dbReference type="eggNOG" id="COG2972">
    <property type="taxonomic scope" value="Bacteria"/>
</dbReference>
<dbReference type="InterPro" id="IPR003594">
    <property type="entry name" value="HATPase_dom"/>
</dbReference>
<organism evidence="15 16">
    <name type="scientific">Gracilibacillus halophilus YIM-C55.5</name>
    <dbReference type="NCBI Taxonomy" id="1308866"/>
    <lineage>
        <taxon>Bacteria</taxon>
        <taxon>Bacillati</taxon>
        <taxon>Bacillota</taxon>
        <taxon>Bacilli</taxon>
        <taxon>Bacillales</taxon>
        <taxon>Bacillaceae</taxon>
        <taxon>Gracilibacillus</taxon>
    </lineage>
</organism>
<keyword evidence="8 15" id="KW-0418">Kinase</keyword>
<feature type="domain" description="Histidine kinase" evidence="13">
    <location>
        <begin position="472"/>
        <end position="575"/>
    </location>
</feature>
<keyword evidence="12" id="KW-0812">Transmembrane</keyword>
<dbReference type="Gene3D" id="6.10.340.10">
    <property type="match status" value="1"/>
</dbReference>
<evidence type="ECO:0000313" key="15">
    <source>
        <dbReference type="EMBL" id="ENH96787.1"/>
    </source>
</evidence>
<keyword evidence="7" id="KW-0547">Nucleotide-binding</keyword>
<evidence type="ECO:0000256" key="4">
    <source>
        <dbReference type="ARBA" id="ARBA00022475"/>
    </source>
</evidence>
<feature type="transmembrane region" description="Helical" evidence="12">
    <location>
        <begin position="12"/>
        <end position="34"/>
    </location>
</feature>
<dbReference type="SUPFAM" id="SSF55874">
    <property type="entry name" value="ATPase domain of HSP90 chaperone/DNA topoisomerase II/histidine kinase"/>
    <property type="match status" value="1"/>
</dbReference>
<evidence type="ECO:0000256" key="3">
    <source>
        <dbReference type="ARBA" id="ARBA00012438"/>
    </source>
</evidence>
<keyword evidence="4" id="KW-1003">Cell membrane</keyword>
<evidence type="ECO:0000256" key="11">
    <source>
        <dbReference type="ARBA" id="ARBA00023136"/>
    </source>
</evidence>
<evidence type="ECO:0000256" key="12">
    <source>
        <dbReference type="SAM" id="Phobius"/>
    </source>
</evidence>
<evidence type="ECO:0000256" key="8">
    <source>
        <dbReference type="ARBA" id="ARBA00022777"/>
    </source>
</evidence>
<dbReference type="EMBL" id="APML01000030">
    <property type="protein sequence ID" value="ENH96787.1"/>
    <property type="molecule type" value="Genomic_DNA"/>
</dbReference>
<dbReference type="EC" id="2.7.13.3" evidence="3"/>
<keyword evidence="5" id="KW-0597">Phosphoprotein</keyword>
<dbReference type="Pfam" id="PF06580">
    <property type="entry name" value="His_kinase"/>
    <property type="match status" value="1"/>
</dbReference>
<protein>
    <recommendedName>
        <fullName evidence="3">histidine kinase</fullName>
        <ecNumber evidence="3">2.7.13.3</ecNumber>
    </recommendedName>
</protein>
<sequence length="586" mass="67507">MFLNIRLKYKMVILTSLVLLAFSIGGLSALYYAYQLYNQEIYRQSAQSIQVSSNSIDAELKKMESLSYQVATDAYVQSYLKQLQHINNGYKQYITGMELRNRLLQIGALNKYVSSIHVYDGNMREYASGNHTINLLPSRLETIQTMTNEQGGGISWVPPSNEDTSLIAAREVRDYLDFSLEKLGFIVIRIHIDDIIHDLTHNLAKEDTTFMIYNNQQKQMFINDPQKNRIIGTDLHMNEKGYQMIKNAGERYFVTYSEASFLEWTYMIVTPYSNLFTVITQARTAVVVTYFGLFLFMIYLGSKFTGTIVDPIESLNRKMQNVQIGDMDNYNKGVNEKYPTDEAGEMHRNFNKMMQHINDLIDENYKKQLIMKESEFQTLQAQVNPHFLYNTLESMNWSAKIAGQQRISQMAESLGYVLRASINMKETYISLKEEVAIVDHYINIQRYRFEERLQFQKLIPSHLLVSTVPKFIIQPIIENAIRYGLQEMIEPCMICLQVKETQERIQIMVSDNGPGIDPNIRSQLATGTFRSKGTGIGLRNIHERLNMLYGPPFGIDIVNGKHRGVTVTITLPIERRDEGVQSAVSR</sequence>
<keyword evidence="12" id="KW-1133">Transmembrane helix</keyword>
<accession>N4WKU0</accession>
<dbReference type="InterPro" id="IPR003660">
    <property type="entry name" value="HAMP_dom"/>
</dbReference>
<dbReference type="PANTHER" id="PTHR34220">
    <property type="entry name" value="SENSOR HISTIDINE KINASE YPDA"/>
    <property type="match status" value="1"/>
</dbReference>
<dbReference type="Gene3D" id="3.30.565.10">
    <property type="entry name" value="Histidine kinase-like ATPase, C-terminal domain"/>
    <property type="match status" value="1"/>
</dbReference>
<dbReference type="Pfam" id="PF02518">
    <property type="entry name" value="HATPase_c"/>
    <property type="match status" value="1"/>
</dbReference>
<evidence type="ECO:0000256" key="6">
    <source>
        <dbReference type="ARBA" id="ARBA00022679"/>
    </source>
</evidence>
<keyword evidence="6" id="KW-0808">Transferase</keyword>
<comment type="caution">
    <text evidence="15">The sequence shown here is derived from an EMBL/GenBank/DDBJ whole genome shotgun (WGS) entry which is preliminary data.</text>
</comment>
<dbReference type="GO" id="GO:0005886">
    <property type="term" value="C:plasma membrane"/>
    <property type="evidence" value="ECO:0007669"/>
    <property type="project" value="UniProtKB-SubCell"/>
</dbReference>
<dbReference type="InterPro" id="IPR005467">
    <property type="entry name" value="His_kinase_dom"/>
</dbReference>
<evidence type="ECO:0000256" key="10">
    <source>
        <dbReference type="ARBA" id="ARBA00023012"/>
    </source>
</evidence>
<keyword evidence="10" id="KW-0902">Two-component regulatory system</keyword>
<evidence type="ECO:0000256" key="9">
    <source>
        <dbReference type="ARBA" id="ARBA00022840"/>
    </source>
</evidence>
<evidence type="ECO:0000256" key="7">
    <source>
        <dbReference type="ARBA" id="ARBA00022741"/>
    </source>
</evidence>
<dbReference type="PROSITE" id="PS50109">
    <property type="entry name" value="HIS_KIN"/>
    <property type="match status" value="1"/>
</dbReference>
<dbReference type="PATRIC" id="fig|1308866.3.peg.1785"/>
<dbReference type="PANTHER" id="PTHR34220:SF7">
    <property type="entry name" value="SENSOR HISTIDINE KINASE YPDA"/>
    <property type="match status" value="1"/>
</dbReference>
<comment type="catalytic activity">
    <reaction evidence="1">
        <text>ATP + protein L-histidine = ADP + protein N-phospho-L-histidine.</text>
        <dbReference type="EC" id="2.7.13.3"/>
    </reaction>
</comment>
<dbReference type="InterPro" id="IPR036890">
    <property type="entry name" value="HATPase_C_sf"/>
</dbReference>
<dbReference type="STRING" id="1308866.J416_08819"/>
<evidence type="ECO:0000313" key="16">
    <source>
        <dbReference type="Proteomes" id="UP000012283"/>
    </source>
</evidence>
<dbReference type="InterPro" id="IPR010559">
    <property type="entry name" value="Sig_transdc_His_kin_internal"/>
</dbReference>
<keyword evidence="11 12" id="KW-0472">Membrane</keyword>
<keyword evidence="9" id="KW-0067">ATP-binding</keyword>